<keyword evidence="11 14" id="KW-0482">Metalloprotease</keyword>
<dbReference type="GO" id="GO:0046872">
    <property type="term" value="F:metal ion binding"/>
    <property type="evidence" value="ECO:0007669"/>
    <property type="project" value="UniProtKB-UniRule"/>
</dbReference>
<evidence type="ECO:0000256" key="16">
    <source>
        <dbReference type="PIRSR" id="PIRSR006404-2"/>
    </source>
</evidence>
<dbReference type="Pfam" id="PF02163">
    <property type="entry name" value="Peptidase_M50"/>
    <property type="match status" value="2"/>
</dbReference>
<dbReference type="InterPro" id="IPR046342">
    <property type="entry name" value="CBS_dom_sf"/>
</dbReference>
<dbReference type="Proteomes" id="UP000094622">
    <property type="component" value="Unassembled WGS sequence"/>
</dbReference>
<evidence type="ECO:0000256" key="8">
    <source>
        <dbReference type="ARBA" id="ARBA00022801"/>
    </source>
</evidence>
<organism evidence="19 20">
    <name type="scientific">Methylobrevis pamukkalensis</name>
    <dbReference type="NCBI Taxonomy" id="1439726"/>
    <lineage>
        <taxon>Bacteria</taxon>
        <taxon>Pseudomonadati</taxon>
        <taxon>Pseudomonadota</taxon>
        <taxon>Alphaproteobacteria</taxon>
        <taxon>Hyphomicrobiales</taxon>
        <taxon>Pleomorphomonadaceae</taxon>
        <taxon>Methylobrevis</taxon>
    </lineage>
</organism>
<keyword evidence="4 14" id="KW-0645">Protease</keyword>
<evidence type="ECO:0000256" key="2">
    <source>
        <dbReference type="ARBA" id="ARBA00007931"/>
    </source>
</evidence>
<dbReference type="PIRSF" id="PIRSF006404">
    <property type="entry name" value="UCP006404_Pept_M50_CBS"/>
    <property type="match status" value="1"/>
</dbReference>
<dbReference type="InterPro" id="IPR016483">
    <property type="entry name" value="UCP006404_Pept_M50_CBS"/>
</dbReference>
<keyword evidence="6 14" id="KW-0479">Metal-binding</keyword>
<dbReference type="GO" id="GO:0006508">
    <property type="term" value="P:proteolysis"/>
    <property type="evidence" value="ECO:0007669"/>
    <property type="project" value="UniProtKB-KW"/>
</dbReference>
<dbReference type="EMBL" id="MCRJ01000055">
    <property type="protein sequence ID" value="ODN70308.1"/>
    <property type="molecule type" value="Genomic_DNA"/>
</dbReference>
<keyword evidence="9 14" id="KW-0862">Zinc</keyword>
<evidence type="ECO:0000256" key="5">
    <source>
        <dbReference type="ARBA" id="ARBA00022692"/>
    </source>
</evidence>
<evidence type="ECO:0000256" key="3">
    <source>
        <dbReference type="ARBA" id="ARBA00022475"/>
    </source>
</evidence>
<evidence type="ECO:0000256" key="1">
    <source>
        <dbReference type="ARBA" id="ARBA00004651"/>
    </source>
</evidence>
<gene>
    <name evidence="19" type="primary">rip3</name>
    <name evidence="19" type="ORF">A6302_02400</name>
</gene>
<comment type="subcellular location">
    <subcellularLocation>
        <location evidence="1 14">Cell membrane</location>
        <topology evidence="1 14">Multi-pass membrane protein</topology>
    </subcellularLocation>
</comment>
<dbReference type="Pfam" id="PF00571">
    <property type="entry name" value="CBS"/>
    <property type="match status" value="2"/>
</dbReference>
<dbReference type="PANTHER" id="PTHR39188">
    <property type="entry name" value="MEMBRANE-ASSOCIATED ZINC METALLOPROTEASE M50B"/>
    <property type="match status" value="1"/>
</dbReference>
<accession>A0A1E3H1U5</accession>
<evidence type="ECO:0000256" key="9">
    <source>
        <dbReference type="ARBA" id="ARBA00022833"/>
    </source>
</evidence>
<dbReference type="CDD" id="cd06164">
    <property type="entry name" value="S2P-M50_SpoIVFB_CBS"/>
    <property type="match status" value="1"/>
</dbReference>
<sequence>MRGPRGALCTPGHLPPGAAHPHIGARRFLVHHGSPMSWSIPLGRVFGSEIRIHLTFLILLAWIGAVGYAEGGASAALDSVAFVVAVFACVTLHELGHAVAARRYGIATPDITLLPIGGLARLARMPEKPTEEIVIALAGPLVNVVIAAVLMIFGAGIDTTTLSSLEQPQFSFADRLAAVNVVLVLFNLIPAFPMDGGRVLRAALALKLGRRRATDIAAQIGQATAFAFGAYGLFSGNAILVFIAIFVYLAASAEAGQVGLMEQARRVRVVDAMVSRFEALPPTASVDDAAEALIRTTQREFPVVDGAGHLRGLLTRDAMIHALKASGAATPVVEVMTKDMPVVGPGAFLEAAVRLMQETSAPAVAVAGVDGRFIGYVTQENISELMMLGAADWQRRPKAAPSPWGRG</sequence>
<proteinExistence type="inferred from homology"/>
<protein>
    <recommendedName>
        <fullName evidence="14">Zinc metalloprotease</fullName>
    </recommendedName>
</protein>
<dbReference type="GO" id="GO:0005886">
    <property type="term" value="C:plasma membrane"/>
    <property type="evidence" value="ECO:0007669"/>
    <property type="project" value="UniProtKB-SubCell"/>
</dbReference>
<feature type="domain" description="CBS" evidence="18">
    <location>
        <begin position="273"/>
        <end position="330"/>
    </location>
</feature>
<dbReference type="Gene3D" id="3.10.580.10">
    <property type="entry name" value="CBS-domain"/>
    <property type="match status" value="1"/>
</dbReference>
<dbReference type="PANTHER" id="PTHR39188:SF3">
    <property type="entry name" value="STAGE IV SPORULATION PROTEIN FB"/>
    <property type="match status" value="1"/>
</dbReference>
<name>A0A1E3H1U5_9HYPH</name>
<evidence type="ECO:0000256" key="7">
    <source>
        <dbReference type="ARBA" id="ARBA00022737"/>
    </source>
</evidence>
<evidence type="ECO:0000256" key="15">
    <source>
        <dbReference type="PIRSR" id="PIRSR006404-1"/>
    </source>
</evidence>
<comment type="similarity">
    <text evidence="2 14">Belongs to the peptidase M50B family.</text>
</comment>
<feature type="binding site" evidence="16">
    <location>
        <position position="93"/>
    </location>
    <ligand>
        <name>Zn(2+)</name>
        <dbReference type="ChEBI" id="CHEBI:29105"/>
        <note>catalytic</note>
    </ligand>
</feature>
<keyword evidence="5 14" id="KW-0812">Transmembrane</keyword>
<keyword evidence="12 17" id="KW-0129">CBS domain</keyword>
<dbReference type="SUPFAM" id="SSF54631">
    <property type="entry name" value="CBS-domain pair"/>
    <property type="match status" value="1"/>
</dbReference>
<evidence type="ECO:0000256" key="10">
    <source>
        <dbReference type="ARBA" id="ARBA00022989"/>
    </source>
</evidence>
<evidence type="ECO:0000313" key="19">
    <source>
        <dbReference type="EMBL" id="ODN70308.1"/>
    </source>
</evidence>
<keyword evidence="8 14" id="KW-0378">Hydrolase</keyword>
<feature type="transmembrane region" description="Helical" evidence="14">
    <location>
        <begin position="133"/>
        <end position="157"/>
    </location>
</feature>
<evidence type="ECO:0000256" key="17">
    <source>
        <dbReference type="PROSITE-ProRule" id="PRU00703"/>
    </source>
</evidence>
<evidence type="ECO:0000256" key="12">
    <source>
        <dbReference type="ARBA" id="ARBA00023122"/>
    </source>
</evidence>
<feature type="transmembrane region" description="Helical" evidence="14">
    <location>
        <begin position="75"/>
        <end position="93"/>
    </location>
</feature>
<feature type="transmembrane region" description="Helical" evidence="14">
    <location>
        <begin position="50"/>
        <end position="69"/>
    </location>
</feature>
<evidence type="ECO:0000313" key="20">
    <source>
        <dbReference type="Proteomes" id="UP000094622"/>
    </source>
</evidence>
<comment type="caution">
    <text evidence="19">The sequence shown here is derived from an EMBL/GenBank/DDBJ whole genome shotgun (WGS) entry which is preliminary data.</text>
</comment>
<dbReference type="PATRIC" id="fig|1439726.3.peg.2526"/>
<dbReference type="PROSITE" id="PS51371">
    <property type="entry name" value="CBS"/>
    <property type="match status" value="2"/>
</dbReference>
<reference evidence="19 20" key="1">
    <citation type="submission" date="2016-07" db="EMBL/GenBank/DDBJ databases">
        <title>Draft Genome Sequence of Methylobrevis pamukkalensis PK2.</title>
        <authorList>
            <person name="Vasilenko O.V."/>
            <person name="Doronina N.V."/>
            <person name="Shmareva M.N."/>
            <person name="Tarlachkov S.V."/>
            <person name="Mustakhimov I."/>
            <person name="Trotsenko Y.A."/>
        </authorList>
    </citation>
    <scope>NUCLEOTIDE SEQUENCE [LARGE SCALE GENOMIC DNA]</scope>
    <source>
        <strain evidence="19 20">PK2</strain>
    </source>
</reference>
<feature type="domain" description="CBS" evidence="18">
    <location>
        <begin position="336"/>
        <end position="392"/>
    </location>
</feature>
<feature type="transmembrane region" description="Helical" evidence="14">
    <location>
        <begin position="177"/>
        <end position="195"/>
    </location>
</feature>
<evidence type="ECO:0000256" key="11">
    <source>
        <dbReference type="ARBA" id="ARBA00023049"/>
    </source>
</evidence>
<evidence type="ECO:0000256" key="13">
    <source>
        <dbReference type="ARBA" id="ARBA00023136"/>
    </source>
</evidence>
<keyword evidence="13 14" id="KW-0472">Membrane</keyword>
<keyword evidence="7" id="KW-0677">Repeat</keyword>
<keyword evidence="20" id="KW-1185">Reference proteome</keyword>
<evidence type="ECO:0000256" key="4">
    <source>
        <dbReference type="ARBA" id="ARBA00022670"/>
    </source>
</evidence>
<dbReference type="SMART" id="SM00116">
    <property type="entry name" value="CBS"/>
    <property type="match status" value="2"/>
</dbReference>
<dbReference type="GO" id="GO:0008237">
    <property type="term" value="F:metallopeptidase activity"/>
    <property type="evidence" value="ECO:0007669"/>
    <property type="project" value="UniProtKB-UniRule"/>
</dbReference>
<keyword evidence="10 14" id="KW-1133">Transmembrane helix</keyword>
<dbReference type="InterPro" id="IPR000644">
    <property type="entry name" value="CBS_dom"/>
</dbReference>
<feature type="binding site" evidence="16">
    <location>
        <position position="97"/>
    </location>
    <ligand>
        <name>Zn(2+)</name>
        <dbReference type="ChEBI" id="CHEBI:29105"/>
        <note>catalytic</note>
    </ligand>
</feature>
<feature type="active site" evidence="15">
    <location>
        <position position="94"/>
    </location>
</feature>
<evidence type="ECO:0000256" key="14">
    <source>
        <dbReference type="PIRNR" id="PIRNR006404"/>
    </source>
</evidence>
<evidence type="ECO:0000256" key="6">
    <source>
        <dbReference type="ARBA" id="ARBA00022723"/>
    </source>
</evidence>
<comment type="cofactor">
    <cofactor evidence="14 16">
        <name>Zn(2+)</name>
        <dbReference type="ChEBI" id="CHEBI:29105"/>
    </cofactor>
    <text evidence="14 16">Binds 1 zinc ion per subunit.</text>
</comment>
<feature type="binding site" evidence="16">
    <location>
        <position position="195"/>
    </location>
    <ligand>
        <name>Zn(2+)</name>
        <dbReference type="ChEBI" id="CHEBI:29105"/>
        <note>catalytic</note>
    </ligand>
</feature>
<dbReference type="InterPro" id="IPR008915">
    <property type="entry name" value="Peptidase_M50"/>
</dbReference>
<dbReference type="AlphaFoldDB" id="A0A1E3H1U5"/>
<feature type="transmembrane region" description="Helical" evidence="14">
    <location>
        <begin position="240"/>
        <end position="260"/>
    </location>
</feature>
<keyword evidence="3 14" id="KW-1003">Cell membrane</keyword>
<evidence type="ECO:0000259" key="18">
    <source>
        <dbReference type="PROSITE" id="PS51371"/>
    </source>
</evidence>